<gene>
    <name evidence="5" type="ORF">ZEAMMB73_Zm00001d012538</name>
</gene>
<sequence>MTSQAGGSGGDVGGSAGAGAGAGQHGQMQSLARQGSLYNLTLDEVQSHLGEPLHSMDLEELLKSVFPDGLDPDGGTTSQYEQSSGLLRQGSITMPLELSKRTVDEVWKGIQDVPKRNVGEGDQQSQERERQPTLEKMTLEDFLVKAGVVAEGYLKDLNDVGNVDQVSSAGAAGPGAILESYSDGHITSPMMGALSDSPTPGRKRGSPGDVTDKLMERRQKRMVKNRESAARSTVQGLGSSLLELARISLSGQASQIHSLAQARFPQSMGAQAAQASAWLA</sequence>
<evidence type="ECO:0000256" key="3">
    <source>
        <dbReference type="ARBA" id="ARBA00023242"/>
    </source>
</evidence>
<dbReference type="AlphaFoldDB" id="A0A1D6G9N8"/>
<dbReference type="GO" id="GO:0005634">
    <property type="term" value="C:nucleus"/>
    <property type="evidence" value="ECO:0007669"/>
    <property type="project" value="UniProtKB-SubCell"/>
</dbReference>
<keyword evidence="3" id="KW-0539">Nucleus</keyword>
<comment type="subcellular location">
    <subcellularLocation>
        <location evidence="1">Nucleus</location>
    </subcellularLocation>
</comment>
<dbReference type="OMA" id="RSETNCE"/>
<accession>A0A1D6G9N8</accession>
<dbReference type="SMR" id="A0A1D6G9N8"/>
<proteinExistence type="predicted"/>
<feature type="region of interest" description="Disordered" evidence="4">
    <location>
        <begin position="188"/>
        <end position="210"/>
    </location>
</feature>
<feature type="compositionally biased region" description="Gly residues" evidence="4">
    <location>
        <begin position="1"/>
        <end position="24"/>
    </location>
</feature>
<dbReference type="PANTHER" id="PTHR22952">
    <property type="entry name" value="CAMP-RESPONSE ELEMENT BINDING PROTEIN-RELATED"/>
    <property type="match status" value="1"/>
</dbReference>
<dbReference type="EMBL" id="CM000784">
    <property type="protein sequence ID" value="AQK99823.1"/>
    <property type="molecule type" value="Genomic_DNA"/>
</dbReference>
<evidence type="ECO:0000313" key="5">
    <source>
        <dbReference type="EMBL" id="AQK99823.1"/>
    </source>
</evidence>
<dbReference type="InParanoid" id="A0A1D6G9N8"/>
<feature type="compositionally biased region" description="Polar residues" evidence="4">
    <location>
        <begin position="75"/>
        <end position="88"/>
    </location>
</feature>
<dbReference type="InterPro" id="IPR043452">
    <property type="entry name" value="BZIP46-like"/>
</dbReference>
<feature type="region of interest" description="Disordered" evidence="4">
    <location>
        <begin position="65"/>
        <end position="88"/>
    </location>
</feature>
<feature type="region of interest" description="Disordered" evidence="4">
    <location>
        <begin position="1"/>
        <end position="29"/>
    </location>
</feature>
<organism evidence="5">
    <name type="scientific">Zea mays</name>
    <name type="common">Maize</name>
    <dbReference type="NCBI Taxonomy" id="4577"/>
    <lineage>
        <taxon>Eukaryota</taxon>
        <taxon>Viridiplantae</taxon>
        <taxon>Streptophyta</taxon>
        <taxon>Embryophyta</taxon>
        <taxon>Tracheophyta</taxon>
        <taxon>Spermatophyta</taxon>
        <taxon>Magnoliopsida</taxon>
        <taxon>Liliopsida</taxon>
        <taxon>Poales</taxon>
        <taxon>Poaceae</taxon>
        <taxon>PACMAD clade</taxon>
        <taxon>Panicoideae</taxon>
        <taxon>Andropogonodae</taxon>
        <taxon>Andropogoneae</taxon>
        <taxon>Tripsacinae</taxon>
        <taxon>Zea</taxon>
    </lineage>
</organism>
<evidence type="ECO:0000256" key="4">
    <source>
        <dbReference type="SAM" id="MobiDB-lite"/>
    </source>
</evidence>
<evidence type="ECO:0000256" key="1">
    <source>
        <dbReference type="ARBA" id="ARBA00004123"/>
    </source>
</evidence>
<name>A0A1D6G9N8_MAIZE</name>
<dbReference type="PANTHER" id="PTHR22952:SF385">
    <property type="entry name" value="ABSCISIC ACID-INSENSITIVE 5-LIKE PROTEIN 2"/>
    <property type="match status" value="1"/>
</dbReference>
<dbReference type="ExpressionAtlas" id="A0A1D6G9N8">
    <property type="expression patterns" value="baseline and differential"/>
</dbReference>
<feature type="region of interest" description="Disordered" evidence="4">
    <location>
        <begin position="114"/>
        <end position="133"/>
    </location>
</feature>
<evidence type="ECO:0000256" key="2">
    <source>
        <dbReference type="ARBA" id="ARBA00023125"/>
    </source>
</evidence>
<dbReference type="eggNOG" id="ENOG502QR11">
    <property type="taxonomic scope" value="Eukaryota"/>
</dbReference>
<dbReference type="GO" id="GO:0003700">
    <property type="term" value="F:DNA-binding transcription factor activity"/>
    <property type="evidence" value="ECO:0007669"/>
    <property type="project" value="InterPro"/>
</dbReference>
<reference evidence="5" key="1">
    <citation type="submission" date="2015-12" db="EMBL/GenBank/DDBJ databases">
        <title>Update maize B73 reference genome by single molecule sequencing technologies.</title>
        <authorList>
            <consortium name="Maize Genome Sequencing Project"/>
            <person name="Ware D."/>
        </authorList>
    </citation>
    <scope>NUCLEOTIDE SEQUENCE</scope>
    <source>
        <tissue evidence="5">Seedling</tissue>
    </source>
</reference>
<dbReference type="GO" id="GO:0003677">
    <property type="term" value="F:DNA binding"/>
    <property type="evidence" value="ECO:0007669"/>
    <property type="project" value="UniProtKB-KW"/>
</dbReference>
<dbReference type="STRING" id="4577.A0A1D6G9N8"/>
<keyword evidence="2" id="KW-0238">DNA-binding</keyword>
<dbReference type="PaxDb" id="4577-GRMZM5G883126_P01"/>
<dbReference type="GO" id="GO:0045893">
    <property type="term" value="P:positive regulation of DNA-templated transcription"/>
    <property type="evidence" value="ECO:0007669"/>
    <property type="project" value="InterPro"/>
</dbReference>
<protein>
    <submittedName>
        <fullName evidence="5">ABSCISIC ACID-INSENSITIVE 5-like protein 2</fullName>
    </submittedName>
</protein>